<dbReference type="Proteomes" id="UP000829720">
    <property type="component" value="Unassembled WGS sequence"/>
</dbReference>
<dbReference type="AlphaFoldDB" id="A0A8T3E662"/>
<comment type="caution">
    <text evidence="2">The sequence shown here is derived from an EMBL/GenBank/DDBJ whole genome shotgun (WGS) entry which is preliminary data.</text>
</comment>
<keyword evidence="1" id="KW-0175">Coiled coil</keyword>
<feature type="coiled-coil region" evidence="1">
    <location>
        <begin position="9"/>
        <end position="43"/>
    </location>
</feature>
<name>A0A8T3E662_9TELE</name>
<dbReference type="EMBL" id="JAERUA010000001">
    <property type="protein sequence ID" value="KAI1904939.1"/>
    <property type="molecule type" value="Genomic_DNA"/>
</dbReference>
<reference evidence="2" key="1">
    <citation type="submission" date="2021-01" db="EMBL/GenBank/DDBJ databases">
        <authorList>
            <person name="Zahm M."/>
            <person name="Roques C."/>
            <person name="Cabau C."/>
            <person name="Klopp C."/>
            <person name="Donnadieu C."/>
            <person name="Jouanno E."/>
            <person name="Lampietro C."/>
            <person name="Louis A."/>
            <person name="Herpin A."/>
            <person name="Echchiki A."/>
            <person name="Berthelot C."/>
            <person name="Parey E."/>
            <person name="Roest-Crollius H."/>
            <person name="Braasch I."/>
            <person name="Postlethwait J."/>
            <person name="Bobe J."/>
            <person name="Montfort J."/>
            <person name="Bouchez O."/>
            <person name="Begum T."/>
            <person name="Mejri S."/>
            <person name="Adams A."/>
            <person name="Chen W.-J."/>
            <person name="Guiguen Y."/>
        </authorList>
    </citation>
    <scope>NUCLEOTIDE SEQUENCE</scope>
    <source>
        <tissue evidence="2">Blood</tissue>
    </source>
</reference>
<protein>
    <submittedName>
        <fullName evidence="2">Uncharacterized protein</fullName>
    </submittedName>
</protein>
<dbReference type="InterPro" id="IPR038827">
    <property type="entry name" value="CCDC152"/>
</dbReference>
<accession>A0A8T3E662</accession>
<organism evidence="2 3">
    <name type="scientific">Albula goreensis</name>
    <dbReference type="NCBI Taxonomy" id="1534307"/>
    <lineage>
        <taxon>Eukaryota</taxon>
        <taxon>Metazoa</taxon>
        <taxon>Chordata</taxon>
        <taxon>Craniata</taxon>
        <taxon>Vertebrata</taxon>
        <taxon>Euteleostomi</taxon>
        <taxon>Actinopterygii</taxon>
        <taxon>Neopterygii</taxon>
        <taxon>Teleostei</taxon>
        <taxon>Albuliformes</taxon>
        <taxon>Albulidae</taxon>
        <taxon>Albula</taxon>
    </lineage>
</organism>
<sequence>MKKSAVVDLDKLIEDFSVLEQKMTDLKGKNSLLEMRLDEAKRLMTLTQTKEKYLREERDGLLLAVNTLRSTIQQQCDLRVENEKLKNSICDLERQNNSKLQKSAAHMESLKGEMEAQVAEHQKEISEIQEQLQCKFEAKHLEMEEAMQKKEAELEEMRKKMKEQKREKQAEIIKLQMEFSAKMARAQSTTVKLQQPVGSCPLPQNIYKRGESTLTLELHNTDA</sequence>
<gene>
    <name evidence="2" type="ORF">AGOR_G00010840</name>
</gene>
<keyword evidence="3" id="KW-1185">Reference proteome</keyword>
<proteinExistence type="predicted"/>
<evidence type="ECO:0000313" key="3">
    <source>
        <dbReference type="Proteomes" id="UP000829720"/>
    </source>
</evidence>
<evidence type="ECO:0000313" key="2">
    <source>
        <dbReference type="EMBL" id="KAI1904939.1"/>
    </source>
</evidence>
<dbReference type="PANTHER" id="PTHR35253:SF1">
    <property type="entry name" value="COILED-COIL DOMAIN-CONTAINING PROTEIN 152"/>
    <property type="match status" value="1"/>
</dbReference>
<feature type="coiled-coil region" evidence="1">
    <location>
        <begin position="104"/>
        <end position="178"/>
    </location>
</feature>
<dbReference type="PANTHER" id="PTHR35253">
    <property type="entry name" value="COILED-COIL DOMAIN-CONTAINING PROTEIN 152"/>
    <property type="match status" value="1"/>
</dbReference>
<evidence type="ECO:0000256" key="1">
    <source>
        <dbReference type="SAM" id="Coils"/>
    </source>
</evidence>
<dbReference type="OrthoDB" id="10053382at2759"/>